<evidence type="ECO:0008006" key="4">
    <source>
        <dbReference type="Google" id="ProtNLM"/>
    </source>
</evidence>
<evidence type="ECO:0000313" key="3">
    <source>
        <dbReference type="Proteomes" id="UP000217446"/>
    </source>
</evidence>
<reference evidence="3" key="1">
    <citation type="submission" date="2017-05" db="EMBL/GenBank/DDBJ databases">
        <title>Streptomyces olivochromogenes NBRC 3561 whole genome shotgun sequence.</title>
        <authorList>
            <person name="Dohra H."/>
            <person name="Kodani S."/>
        </authorList>
    </citation>
    <scope>NUCLEOTIDE SEQUENCE [LARGE SCALE GENOMIC DNA]</scope>
    <source>
        <strain evidence="3">NBRC 3561</strain>
    </source>
</reference>
<evidence type="ECO:0000256" key="1">
    <source>
        <dbReference type="SAM" id="MobiDB-lite"/>
    </source>
</evidence>
<proteinExistence type="predicted"/>
<evidence type="ECO:0000313" key="2">
    <source>
        <dbReference type="EMBL" id="GAX57319.1"/>
    </source>
</evidence>
<organism evidence="2 3">
    <name type="scientific">Streptomyces olivochromogenes</name>
    <dbReference type="NCBI Taxonomy" id="1963"/>
    <lineage>
        <taxon>Bacteria</taxon>
        <taxon>Bacillati</taxon>
        <taxon>Actinomycetota</taxon>
        <taxon>Actinomycetes</taxon>
        <taxon>Kitasatosporales</taxon>
        <taxon>Streptomycetaceae</taxon>
        <taxon>Streptomyces</taxon>
    </lineage>
</organism>
<protein>
    <recommendedName>
        <fullName evidence="4">Holin</fullName>
    </recommendedName>
</protein>
<dbReference type="AlphaFoldDB" id="A0A250VT99"/>
<feature type="compositionally biased region" description="Basic and acidic residues" evidence="1">
    <location>
        <begin position="19"/>
        <end position="36"/>
    </location>
</feature>
<sequence>MPRRTGWRVCSVPGCPEFSDRGGKCDDHRREAEQRRGTARQRGYGREHETRFRPAVLARDPICVCPGCPQCSDPDSACARPSEHADHWPLSKRDLIERGLDHNDPKRGRGLCGLCHASSTAREQPGTFGLH</sequence>
<feature type="region of interest" description="Disordered" evidence="1">
    <location>
        <begin position="19"/>
        <end position="51"/>
    </location>
</feature>
<dbReference type="EMBL" id="BDQI01000034">
    <property type="protein sequence ID" value="GAX57319.1"/>
    <property type="molecule type" value="Genomic_DNA"/>
</dbReference>
<comment type="caution">
    <text evidence="2">The sequence shown here is derived from an EMBL/GenBank/DDBJ whole genome shotgun (WGS) entry which is preliminary data.</text>
</comment>
<name>A0A250VT99_STROL</name>
<keyword evidence="3" id="KW-1185">Reference proteome</keyword>
<accession>A0A250VT99</accession>
<dbReference type="Proteomes" id="UP000217446">
    <property type="component" value="Unassembled WGS sequence"/>
</dbReference>
<gene>
    <name evidence="2" type="ORF">SO3561_08889</name>
</gene>